<dbReference type="PANTHER" id="PTHR14149:SF14">
    <property type="entry name" value="CALPONIN-HOMOLOGY (CH) DOMAIN-CONTAINING PROTEIN"/>
    <property type="match status" value="1"/>
</dbReference>
<dbReference type="SMART" id="SM00033">
    <property type="entry name" value="CH"/>
    <property type="match status" value="1"/>
</dbReference>
<evidence type="ECO:0000256" key="1">
    <source>
        <dbReference type="SAM" id="Coils"/>
    </source>
</evidence>
<evidence type="ECO:0000259" key="4">
    <source>
        <dbReference type="PROSITE" id="PS50021"/>
    </source>
</evidence>
<protein>
    <submittedName>
        <fullName evidence="5">CIC11C00000005853</fullName>
    </submittedName>
</protein>
<evidence type="ECO:0000313" key="6">
    <source>
        <dbReference type="Proteomes" id="UP000182334"/>
    </source>
</evidence>
<keyword evidence="1" id="KW-0175">Coiled coil</keyword>
<organism evidence="5 6">
    <name type="scientific">Sungouiella intermedia</name>
    <dbReference type="NCBI Taxonomy" id="45354"/>
    <lineage>
        <taxon>Eukaryota</taxon>
        <taxon>Fungi</taxon>
        <taxon>Dikarya</taxon>
        <taxon>Ascomycota</taxon>
        <taxon>Saccharomycotina</taxon>
        <taxon>Pichiomycetes</taxon>
        <taxon>Metschnikowiaceae</taxon>
        <taxon>Sungouiella</taxon>
    </lineage>
</organism>
<dbReference type="InterPro" id="IPR036872">
    <property type="entry name" value="CH_dom_sf"/>
</dbReference>
<dbReference type="PROSITE" id="PS50021">
    <property type="entry name" value="CH"/>
    <property type="match status" value="1"/>
</dbReference>
<feature type="compositionally biased region" description="Polar residues" evidence="2">
    <location>
        <begin position="74"/>
        <end position="101"/>
    </location>
</feature>
<dbReference type="Pfam" id="PF00307">
    <property type="entry name" value="CH"/>
    <property type="match status" value="1"/>
</dbReference>
<feature type="domain" description="Calponin-homology (CH)" evidence="4">
    <location>
        <begin position="116"/>
        <end position="223"/>
    </location>
</feature>
<dbReference type="STRING" id="45354.A0A1L0B8Q7"/>
<evidence type="ECO:0000256" key="2">
    <source>
        <dbReference type="SAM" id="MobiDB-lite"/>
    </source>
</evidence>
<dbReference type="Pfam" id="PF03836">
    <property type="entry name" value="RasGAP_C"/>
    <property type="match status" value="1"/>
</dbReference>
<dbReference type="InterPro" id="IPR000593">
    <property type="entry name" value="RasGAP_C"/>
</dbReference>
<dbReference type="GO" id="GO:1903479">
    <property type="term" value="P:mitotic actomyosin contractile ring assembly actin filament organization"/>
    <property type="evidence" value="ECO:0007669"/>
    <property type="project" value="TreeGrafter"/>
</dbReference>
<dbReference type="SUPFAM" id="SSF47576">
    <property type="entry name" value="Calponin-homology domain, CH-domain"/>
    <property type="match status" value="1"/>
</dbReference>
<feature type="domain" description="Ras-GAP" evidence="3">
    <location>
        <begin position="927"/>
        <end position="1142"/>
    </location>
</feature>
<dbReference type="Proteomes" id="UP000182334">
    <property type="component" value="Chromosome I"/>
</dbReference>
<sequence length="1577" mass="181119">MASVRNIASRYLEALEDSAQPRQPLSTLKFNSKSNLNVKKLDSPDLEDLARQMNIETPARNVLLRNSFETPSATVSSFKTTPKSRSGSKTSKDVSSLSQPATFKPGSKTSKGYEYLCRIQAIKNWLEIVLREKIAQDPVTLISYIQNGIYLAKLANVFLPVRKNVYTNDRKLEFRHTENINRFFKLLQHLNIPDLFRFELTDLYDAKDVPKVWFCLHAMSYIIHQMDVSYPAIENLVGKLEFSESDIKTANRALVGHSLPNFSSADNGSSTDGHNSYINRTLTMQTPSKLPMRPKIPPSTMDDPNPFREKSPTILLLLNYELNSVRKPDLSAAIHKTPESSPTKSAGVTLSPVQLLSLDRLSPLEVSSPVHMSPVGQVSSLYGRSPVNYGSSPVLYKPASVTYTHTTELDSHVVNVIKLQALSKGAIFRYKMFVDKIILRSYDSELTELFSVIRGNLTRGRTVHRHRDDLRYYEQDIKTLQSIARSKLLRRFLGYGFTADSENSVRDVQNIIRGSMARQRVRNVKSVLKNNESKLLLLQCIIRGKGIHRRVSTITSNRSQVERSLIELQSMGRRILYNRRSNSSIVSRLEEQDMVPLQSLIRGAKARNQVRFYLRGLGRERNSMKELQSIGRGAILRTRLCNNVLITLLGEDIKMNELFAKVRGNSVRRQVEYKKAVLDYVAESEIIPLQTIFRGILLRFRQDVDMEDIYEDVNSIITLQAKIRANKIVMERKQLDAHYTTNLDKVIKAQSILRSKYTQNAYKALINMKNPPVGVVRKFAYLLSNSGQDYLEEMELSKLKDLILEKSKNNEELELLIENLDIKLSLLDKNKISIEDFMKQNNKFKAYKPIQPKTMNVKNLDKLNVSSRKRIELYQSMFYFLQTKPTYWLRLYKEHPSCDRDEYIKNLQYQILLVYPILKGSVNSHSREEFFFLKFICALMENDMKRSKNIADITKVKSALWIDYIVDFNNHVYQRMHLKQIFGKIVSRIIDEDELTFESDPSIIYNHIREKENRIHGTSSKKMIVTPQEAIQDEEVSASFVRNLIALREAATDSLEIIQSSVSEIPIHVRILAHQAYQLSLVNFPDHSEQQHLAVAGVIIIKHYFNNILQFPENFGYSTKDPYAIAVGSPSTLSENLKHLSRVLLQIFSMKPFSDNFMKPLNDYVTSCAETTRDIIKEVIKVKLLEIEYEMNDYDDIVAHSKPQLTMKVSDMIAVEKMITRNIDVVAPSLDDQLYTIASELNEVVNSADDFVTLTEMGSLTLTLSPKTQEDTVADSKVRTLLTQAKRCLLYIIRVQDGDDLLELFIHGIKPIHEDKFRKIIEIENDGSSGNEINPYRKSFLGDLTKMSYIDLKKLALKVILQLESLEIVSRKNSFQELLNLIVVDIKTKDSQRVSRKSQLKIADQTVNKLLEKEKFLTRQLKDYELHIEKVLGELQLKPKEKKIFNIIPVFSKQYFYHRQLRKNNRLPKFGSYKYSAKRLMDQDIILDFGGDLSGKSASSSKLDFMFSCHKLGTFVIEAATGSVTIPGACGSITLDQLLDQQYEKKKKWEMFNGMVTFDTENLSALIFRKFYDIKKD</sequence>
<dbReference type="Gene3D" id="1.10.418.10">
    <property type="entry name" value="Calponin-like domain"/>
    <property type="match status" value="1"/>
</dbReference>
<dbReference type="GO" id="GO:0051015">
    <property type="term" value="F:actin filament binding"/>
    <property type="evidence" value="ECO:0007669"/>
    <property type="project" value="TreeGrafter"/>
</dbReference>
<evidence type="ECO:0000259" key="3">
    <source>
        <dbReference type="PROSITE" id="PS50018"/>
    </source>
</evidence>
<dbReference type="InterPro" id="IPR008936">
    <property type="entry name" value="Rho_GTPase_activation_prot"/>
</dbReference>
<dbReference type="InterPro" id="IPR001715">
    <property type="entry name" value="CH_dom"/>
</dbReference>
<dbReference type="EMBL" id="LT635756">
    <property type="protein sequence ID" value="SGZ47374.1"/>
    <property type="molecule type" value="Genomic_DNA"/>
</dbReference>
<dbReference type="PROSITE" id="PS50018">
    <property type="entry name" value="RAS_GTPASE_ACTIV_2"/>
    <property type="match status" value="1"/>
</dbReference>
<reference evidence="5 6" key="1">
    <citation type="submission" date="2016-10" db="EMBL/GenBank/DDBJ databases">
        <authorList>
            <person name="de Groot N.N."/>
        </authorList>
    </citation>
    <scope>NUCLEOTIDE SEQUENCE [LARGE SCALE GENOMIC DNA]</scope>
    <source>
        <strain evidence="5 6">CBS 141442</strain>
    </source>
</reference>
<feature type="region of interest" description="Disordered" evidence="2">
    <location>
        <begin position="74"/>
        <end position="108"/>
    </location>
</feature>
<dbReference type="Pfam" id="PF00616">
    <property type="entry name" value="RasGAP"/>
    <property type="match status" value="1"/>
</dbReference>
<dbReference type="CDD" id="cd12206">
    <property type="entry name" value="RasGAP_IQGAP_related"/>
    <property type="match status" value="1"/>
</dbReference>
<feature type="coiled-coil region" evidence="1">
    <location>
        <begin position="796"/>
        <end position="830"/>
    </location>
</feature>
<dbReference type="PANTHER" id="PTHR14149">
    <property type="entry name" value="RAS GTPASE-ACTIVATING PROTEIN WITH IQ MOTIF"/>
    <property type="match status" value="1"/>
</dbReference>
<gene>
    <name evidence="5" type="ORF">SAMEA4029010_CIC11G00000005853</name>
</gene>
<accession>A0A1L0B8Q7</accession>
<keyword evidence="6" id="KW-1185">Reference proteome</keyword>
<dbReference type="SUPFAM" id="SSF143885">
    <property type="entry name" value="RGC domain-like"/>
    <property type="match status" value="1"/>
</dbReference>
<dbReference type="OrthoDB" id="775356at2759"/>
<feature type="region of interest" description="Disordered" evidence="2">
    <location>
        <begin position="287"/>
        <end position="307"/>
    </location>
</feature>
<evidence type="ECO:0000313" key="5">
    <source>
        <dbReference type="EMBL" id="SGZ47374.1"/>
    </source>
</evidence>
<dbReference type="InterPro" id="IPR001936">
    <property type="entry name" value="RasGAP_dom"/>
</dbReference>
<dbReference type="PROSITE" id="PS50096">
    <property type="entry name" value="IQ"/>
    <property type="match status" value="2"/>
</dbReference>
<dbReference type="Gene3D" id="1.10.506.10">
    <property type="entry name" value="GTPase Activation - p120gap, domain 1"/>
    <property type="match status" value="1"/>
</dbReference>
<dbReference type="SUPFAM" id="SSF48350">
    <property type="entry name" value="GTPase activation domain, GAP"/>
    <property type="match status" value="1"/>
</dbReference>
<dbReference type="GO" id="GO:0110085">
    <property type="term" value="C:mitotic actomyosin contractile ring"/>
    <property type="evidence" value="ECO:0007669"/>
    <property type="project" value="TreeGrafter"/>
</dbReference>
<dbReference type="GO" id="GO:0005096">
    <property type="term" value="F:GTPase activator activity"/>
    <property type="evidence" value="ECO:0007669"/>
    <property type="project" value="TreeGrafter"/>
</dbReference>
<proteinExistence type="predicted"/>
<dbReference type="CDD" id="cd21206">
    <property type="entry name" value="CH_IQGAP"/>
    <property type="match status" value="1"/>
</dbReference>
<name>A0A1L0B8Q7_9ASCO</name>
<dbReference type="GO" id="GO:0005516">
    <property type="term" value="F:calmodulin binding"/>
    <property type="evidence" value="ECO:0007669"/>
    <property type="project" value="TreeGrafter"/>
</dbReference>